<accession>A0A933NZ02</accession>
<dbReference type="AlphaFoldDB" id="A0A933NZ02"/>
<dbReference type="GO" id="GO:0016491">
    <property type="term" value="F:oxidoreductase activity"/>
    <property type="evidence" value="ECO:0007669"/>
    <property type="project" value="UniProtKB-KW"/>
</dbReference>
<dbReference type="PANTHER" id="PTHR14239">
    <property type="entry name" value="DUDULIN-RELATED"/>
    <property type="match status" value="1"/>
</dbReference>
<evidence type="ECO:0000259" key="2">
    <source>
        <dbReference type="Pfam" id="PF03807"/>
    </source>
</evidence>
<feature type="domain" description="Pyrroline-5-carboxylate reductase catalytic N-terminal" evidence="2">
    <location>
        <begin position="2"/>
        <end position="93"/>
    </location>
</feature>
<dbReference type="InterPro" id="IPR051267">
    <property type="entry name" value="STEAP_metalloreductase"/>
</dbReference>
<dbReference type="SUPFAM" id="SSF51735">
    <property type="entry name" value="NAD(P)-binding Rossmann-fold domains"/>
    <property type="match status" value="1"/>
</dbReference>
<dbReference type="EMBL" id="JACRAF010000038">
    <property type="protein sequence ID" value="MBI4922835.1"/>
    <property type="molecule type" value="Genomic_DNA"/>
</dbReference>
<name>A0A933NZ02_9HYPH</name>
<evidence type="ECO:0000313" key="3">
    <source>
        <dbReference type="EMBL" id="MBI4922835.1"/>
    </source>
</evidence>
<evidence type="ECO:0000313" key="4">
    <source>
        <dbReference type="Proteomes" id="UP000782610"/>
    </source>
</evidence>
<reference evidence="3" key="1">
    <citation type="submission" date="2020-07" db="EMBL/GenBank/DDBJ databases">
        <title>Huge and variable diversity of episymbiotic CPR bacteria and DPANN archaea in groundwater ecosystems.</title>
        <authorList>
            <person name="He C.Y."/>
            <person name="Keren R."/>
            <person name="Whittaker M."/>
            <person name="Farag I.F."/>
            <person name="Doudna J."/>
            <person name="Cate J.H.D."/>
            <person name="Banfield J.F."/>
        </authorList>
    </citation>
    <scope>NUCLEOTIDE SEQUENCE</scope>
    <source>
        <strain evidence="3">NC_groundwater_1586_Pr3_B-0.1um_66_15</strain>
    </source>
</reference>
<evidence type="ECO:0000256" key="1">
    <source>
        <dbReference type="ARBA" id="ARBA00023002"/>
    </source>
</evidence>
<organism evidence="3 4">
    <name type="scientific">Devosia nanyangense</name>
    <dbReference type="NCBI Taxonomy" id="1228055"/>
    <lineage>
        <taxon>Bacteria</taxon>
        <taxon>Pseudomonadati</taxon>
        <taxon>Pseudomonadota</taxon>
        <taxon>Alphaproteobacteria</taxon>
        <taxon>Hyphomicrobiales</taxon>
        <taxon>Devosiaceae</taxon>
        <taxon>Devosia</taxon>
    </lineage>
</organism>
<proteinExistence type="predicted"/>
<keyword evidence="1" id="KW-0560">Oxidoreductase</keyword>
<dbReference type="InterPro" id="IPR028939">
    <property type="entry name" value="P5C_Rdtase_cat_N"/>
</dbReference>
<gene>
    <name evidence="3" type="ORF">HY834_13900</name>
</gene>
<dbReference type="Proteomes" id="UP000782610">
    <property type="component" value="Unassembled WGS sequence"/>
</dbReference>
<sequence length="214" mass="22459">MKIGVLGTGSAGQTVGAKLVAMGHDVMMGARSADNEKVLAFAQRTGGGAGTFADAARHGDLVLNCTRGDTSLGMLSTLAGELDGKILIDVANPLDFSKGFPPHLSVSNTDSLAEQIQRALPGVFVVKSLNTVNAAVMIEPSRVPGPHSVFVSGNDKRAKGKVMDFLRTLGWQSIIDLGDITSARAAEQLLPLWVRLYGVLGTEIFNIAVMKADK</sequence>
<comment type="caution">
    <text evidence="3">The sequence shown here is derived from an EMBL/GenBank/DDBJ whole genome shotgun (WGS) entry which is preliminary data.</text>
</comment>
<dbReference type="PANTHER" id="PTHR14239:SF10">
    <property type="entry name" value="REDUCTASE"/>
    <property type="match status" value="1"/>
</dbReference>
<dbReference type="InterPro" id="IPR036291">
    <property type="entry name" value="NAD(P)-bd_dom_sf"/>
</dbReference>
<dbReference type="Pfam" id="PF03807">
    <property type="entry name" value="F420_oxidored"/>
    <property type="match status" value="1"/>
</dbReference>
<protein>
    <submittedName>
        <fullName evidence="3">NAD(P)-binding domain-containing protein</fullName>
    </submittedName>
</protein>
<dbReference type="Gene3D" id="3.40.50.720">
    <property type="entry name" value="NAD(P)-binding Rossmann-like Domain"/>
    <property type="match status" value="1"/>
</dbReference>